<sequence length="242" mass="26235">MHSFETHDLTAGYRERVVLHEASMHIDPGSIMAILGPNGAGKSTLIKTALGLLPPLFGHATFFGQTLAEQRRRVGYMSQVADVDWDFPATVADVVLMGTYGRLGWLRRPGKAERELARRAMERLGIAKLAGQHISELSGGQKQRTFLARTLASDPDLLLLDEPFAGVDIASGRAIMDVLRDLASEGRAIGIVHHDLSTVAEFCTHATLLREGRVVASGPLEEAFTPSLINRAYGLDQVGVGR</sequence>
<evidence type="ECO:0000256" key="2">
    <source>
        <dbReference type="ARBA" id="ARBA00022448"/>
    </source>
</evidence>
<reference evidence="5 6" key="1">
    <citation type="submission" date="2020-10" db="EMBL/GenBank/DDBJ databases">
        <title>Trueperella pecoris sp. nov. isolated from bovine and porcine specimens.</title>
        <authorList>
            <person name="Schoenecker L."/>
            <person name="Schnydrig P."/>
            <person name="Brodard I."/>
            <person name="Thomann A."/>
            <person name="Hemphill A."/>
            <person name="Rodriguez-Campos S."/>
            <person name="Perreten V."/>
            <person name="Jores J."/>
            <person name="Kittl S."/>
        </authorList>
    </citation>
    <scope>NUCLEOTIDE SEQUENCE [LARGE SCALE GENOMIC DNA]</scope>
    <source>
        <strain evidence="5 6">15A0121</strain>
    </source>
</reference>
<keyword evidence="4 5" id="KW-0067">ATP-binding</keyword>
<dbReference type="GO" id="GO:0016887">
    <property type="term" value="F:ATP hydrolysis activity"/>
    <property type="evidence" value="ECO:0007669"/>
    <property type="project" value="InterPro"/>
</dbReference>
<accession>A0A7M1QTS4</accession>
<name>A0A7M1QTS4_9ACTO</name>
<keyword evidence="3" id="KW-0547">Nucleotide-binding</keyword>
<dbReference type="Proteomes" id="UP000595053">
    <property type="component" value="Chromosome"/>
</dbReference>
<dbReference type="Pfam" id="PF00005">
    <property type="entry name" value="ABC_tran"/>
    <property type="match status" value="1"/>
</dbReference>
<dbReference type="EMBL" id="CP063213">
    <property type="protein sequence ID" value="QOR44765.1"/>
    <property type="molecule type" value="Genomic_DNA"/>
</dbReference>
<dbReference type="InterPro" id="IPR027417">
    <property type="entry name" value="P-loop_NTPase"/>
</dbReference>
<dbReference type="InterPro" id="IPR050153">
    <property type="entry name" value="Metal_Ion_Import_ABC"/>
</dbReference>
<protein>
    <submittedName>
        <fullName evidence="5">Metal ABC transporter ATP-binding protein</fullName>
    </submittedName>
</protein>
<organism evidence="5 6">
    <name type="scientific">Trueperella pecoris</name>
    <dbReference type="NCBI Taxonomy" id="2733571"/>
    <lineage>
        <taxon>Bacteria</taxon>
        <taxon>Bacillati</taxon>
        <taxon>Actinomycetota</taxon>
        <taxon>Actinomycetes</taxon>
        <taxon>Actinomycetales</taxon>
        <taxon>Actinomycetaceae</taxon>
        <taxon>Trueperella</taxon>
    </lineage>
</organism>
<dbReference type="FunFam" id="3.40.50.300:FF:000134">
    <property type="entry name" value="Iron-enterobactin ABC transporter ATP-binding protein"/>
    <property type="match status" value="1"/>
</dbReference>
<dbReference type="CDD" id="cd03235">
    <property type="entry name" value="ABC_Metallic_Cations"/>
    <property type="match status" value="1"/>
</dbReference>
<accession>A0A8A5U2X3</accession>
<proteinExistence type="inferred from homology"/>
<dbReference type="GO" id="GO:0005524">
    <property type="term" value="F:ATP binding"/>
    <property type="evidence" value="ECO:0007669"/>
    <property type="project" value="UniProtKB-KW"/>
</dbReference>
<dbReference type="SUPFAM" id="SSF52540">
    <property type="entry name" value="P-loop containing nucleoside triphosphate hydrolases"/>
    <property type="match status" value="1"/>
</dbReference>
<keyword evidence="6" id="KW-1185">Reference proteome</keyword>
<evidence type="ECO:0000256" key="4">
    <source>
        <dbReference type="ARBA" id="ARBA00022840"/>
    </source>
</evidence>
<dbReference type="Gene3D" id="3.40.50.300">
    <property type="entry name" value="P-loop containing nucleotide triphosphate hydrolases"/>
    <property type="match status" value="1"/>
</dbReference>
<dbReference type="PANTHER" id="PTHR42734:SF5">
    <property type="entry name" value="IRON TRANSPORT SYSTEM ATP-BINDING PROTEIN HI_0361-RELATED"/>
    <property type="match status" value="1"/>
</dbReference>
<dbReference type="InterPro" id="IPR003439">
    <property type="entry name" value="ABC_transporter-like_ATP-bd"/>
</dbReference>
<evidence type="ECO:0000313" key="6">
    <source>
        <dbReference type="Proteomes" id="UP000595053"/>
    </source>
</evidence>
<dbReference type="PANTHER" id="PTHR42734">
    <property type="entry name" value="METAL TRANSPORT SYSTEM ATP-BINDING PROTEIN TM_0124-RELATED"/>
    <property type="match status" value="1"/>
</dbReference>
<keyword evidence="2" id="KW-0813">Transport</keyword>
<dbReference type="InterPro" id="IPR003593">
    <property type="entry name" value="AAA+_ATPase"/>
</dbReference>
<evidence type="ECO:0000256" key="3">
    <source>
        <dbReference type="ARBA" id="ARBA00022741"/>
    </source>
</evidence>
<gene>
    <name evidence="5" type="ORF">INS88_05510</name>
</gene>
<dbReference type="PROSITE" id="PS50893">
    <property type="entry name" value="ABC_TRANSPORTER_2"/>
    <property type="match status" value="1"/>
</dbReference>
<dbReference type="RefSeq" id="WP_193327464.1">
    <property type="nucleotide sequence ID" value="NZ_CP053291.1"/>
</dbReference>
<comment type="similarity">
    <text evidence="1">Belongs to the ABC transporter superfamily.</text>
</comment>
<evidence type="ECO:0000256" key="1">
    <source>
        <dbReference type="ARBA" id="ARBA00005417"/>
    </source>
</evidence>
<evidence type="ECO:0000313" key="5">
    <source>
        <dbReference type="EMBL" id="QOR44765.1"/>
    </source>
</evidence>
<dbReference type="SMART" id="SM00382">
    <property type="entry name" value="AAA"/>
    <property type="match status" value="1"/>
</dbReference>
<dbReference type="AlphaFoldDB" id="A0A7M1QTS4"/>